<dbReference type="Pfam" id="PF12643">
    <property type="entry name" value="MazG-like"/>
    <property type="match status" value="1"/>
</dbReference>
<protein>
    <submittedName>
        <fullName evidence="1">NTP pyrophosphatase (Non-canonical NTP hydrolase)</fullName>
    </submittedName>
</protein>
<dbReference type="InterPro" id="IPR052555">
    <property type="entry name" value="dCTP_Pyrophosphatase"/>
</dbReference>
<dbReference type="GO" id="GO:0047429">
    <property type="term" value="F:nucleoside triphosphate diphosphatase activity"/>
    <property type="evidence" value="ECO:0007669"/>
    <property type="project" value="InterPro"/>
</dbReference>
<dbReference type="Proteomes" id="UP000245845">
    <property type="component" value="Unassembled WGS sequence"/>
</dbReference>
<comment type="caution">
    <text evidence="1">The sequence shown here is derived from an EMBL/GenBank/DDBJ whole genome shotgun (WGS) entry which is preliminary data.</text>
</comment>
<keyword evidence="2" id="KW-1185">Reference proteome</keyword>
<dbReference type="OrthoDB" id="9791898at2"/>
<dbReference type="PANTHER" id="PTHR46523">
    <property type="entry name" value="DCTP PYROPHOSPHATASE 1"/>
    <property type="match status" value="1"/>
</dbReference>
<dbReference type="RefSeq" id="WP_109729625.1">
    <property type="nucleotide sequence ID" value="NZ_BAAACK010000007.1"/>
</dbReference>
<dbReference type="AlphaFoldDB" id="A0A2Y9BEW9"/>
<dbReference type="PIRSF" id="PIRSF029826">
    <property type="entry name" value="UCP029826_pph"/>
    <property type="match status" value="1"/>
</dbReference>
<gene>
    <name evidence="1" type="ORF">A8806_101563</name>
</gene>
<dbReference type="CDD" id="cd11537">
    <property type="entry name" value="NTP-PPase_RS21-C6_like"/>
    <property type="match status" value="1"/>
</dbReference>
<dbReference type="GO" id="GO:0009143">
    <property type="term" value="P:nucleoside triphosphate catabolic process"/>
    <property type="evidence" value="ECO:0007669"/>
    <property type="project" value="InterPro"/>
</dbReference>
<reference evidence="1 2" key="1">
    <citation type="submission" date="2018-05" db="EMBL/GenBank/DDBJ databases">
        <title>The Hungate 1000. A catalogue of reference genomes from the rumen microbiome.</title>
        <authorList>
            <person name="Kelly W."/>
        </authorList>
    </citation>
    <scope>NUCLEOTIDE SEQUENCE [LARGE SCALE GENOMIC DNA]</scope>
    <source>
        <strain evidence="1 2">NLAE-zl-C242</strain>
    </source>
</reference>
<organism evidence="1 2">
    <name type="scientific">Faecalicatena orotica</name>
    <dbReference type="NCBI Taxonomy" id="1544"/>
    <lineage>
        <taxon>Bacteria</taxon>
        <taxon>Bacillati</taxon>
        <taxon>Bacillota</taxon>
        <taxon>Clostridia</taxon>
        <taxon>Lachnospirales</taxon>
        <taxon>Lachnospiraceae</taxon>
        <taxon>Faecalicatena</taxon>
    </lineage>
</organism>
<evidence type="ECO:0000313" key="2">
    <source>
        <dbReference type="Proteomes" id="UP000245845"/>
    </source>
</evidence>
<proteinExistence type="predicted"/>
<dbReference type="InterPro" id="IPR025984">
    <property type="entry name" value="DCTPP"/>
</dbReference>
<keyword evidence="1" id="KW-0378">Hydrolase</keyword>
<name>A0A2Y9BEW9_9FIRM</name>
<dbReference type="EMBL" id="QGDL01000001">
    <property type="protein sequence ID" value="PWJ32275.1"/>
    <property type="molecule type" value="Genomic_DNA"/>
</dbReference>
<sequence length="109" mass="12752">MKEIMEEVLAFRDERNWKQFHNPKDLAISINLEAAELLELFQWSAEDTSVEEKRDQMKDELADVMVYCLLMADAIDADVEDIIRAKMKKNAAKYEVSKVYGSKKKYTEL</sequence>
<evidence type="ECO:0000313" key="1">
    <source>
        <dbReference type="EMBL" id="PWJ32275.1"/>
    </source>
</evidence>
<dbReference type="SUPFAM" id="SSF101386">
    <property type="entry name" value="all-alpha NTP pyrophosphatases"/>
    <property type="match status" value="1"/>
</dbReference>
<accession>A0A2Y9BEW9</accession>
<dbReference type="Gene3D" id="1.10.287.1080">
    <property type="entry name" value="MazG-like"/>
    <property type="match status" value="1"/>
</dbReference>
<dbReference type="PANTHER" id="PTHR46523:SF1">
    <property type="entry name" value="DCTP PYROPHOSPHATASE 1"/>
    <property type="match status" value="1"/>
</dbReference>